<dbReference type="EMBL" id="VDGI01000026">
    <property type="protein sequence ID" value="TQR17493.1"/>
    <property type="molecule type" value="Genomic_DNA"/>
</dbReference>
<feature type="transmembrane region" description="Helical" evidence="1">
    <location>
        <begin position="20"/>
        <end position="42"/>
    </location>
</feature>
<protein>
    <submittedName>
        <fullName evidence="2">Uncharacterized protein</fullName>
    </submittedName>
</protein>
<keyword evidence="1" id="KW-0472">Membrane</keyword>
<evidence type="ECO:0000256" key="1">
    <source>
        <dbReference type="SAM" id="Phobius"/>
    </source>
</evidence>
<dbReference type="RefSeq" id="WP_142643976.1">
    <property type="nucleotide sequence ID" value="NZ_VDGI01000026.1"/>
</dbReference>
<dbReference type="Proteomes" id="UP000316626">
    <property type="component" value="Unassembled WGS sequence"/>
</dbReference>
<reference evidence="2 3" key="1">
    <citation type="submission" date="2019-06" db="EMBL/GenBank/DDBJ databases">
        <title>Psychrobacillus vulpis sp. nov., a new species isolated from feces of a red fox that inhabits in The Tablas de Daimiel Natural Park, Albacete, Spain.</title>
        <authorList>
            <person name="Rodriguez M."/>
            <person name="Reina J.C."/>
            <person name="Bejar V."/>
            <person name="Llamas I."/>
        </authorList>
    </citation>
    <scope>NUCLEOTIDE SEQUENCE [LARGE SCALE GENOMIC DNA]</scope>
    <source>
        <strain evidence="2 3">Z8</strain>
    </source>
</reference>
<gene>
    <name evidence="2" type="ORF">FG384_17480</name>
</gene>
<proteinExistence type="predicted"/>
<keyword evidence="1" id="KW-1133">Transmembrane helix</keyword>
<organism evidence="2 3">
    <name type="scientific">Psychrobacillus vulpis</name>
    <dbReference type="NCBI Taxonomy" id="2325572"/>
    <lineage>
        <taxon>Bacteria</taxon>
        <taxon>Bacillati</taxon>
        <taxon>Bacillota</taxon>
        <taxon>Bacilli</taxon>
        <taxon>Bacillales</taxon>
        <taxon>Bacillaceae</taxon>
        <taxon>Psychrobacillus</taxon>
    </lineage>
</organism>
<sequence>MTLEGPNNELPPNLGLTVGFISSVILSIGYVVGTIGEGIVLYETNRAEKLEKQAAVDQQKQMSDIQSKLEYLINEIEELKKRG</sequence>
<dbReference type="AlphaFoldDB" id="A0A544TJ95"/>
<comment type="caution">
    <text evidence="2">The sequence shown here is derived from an EMBL/GenBank/DDBJ whole genome shotgun (WGS) entry which is preliminary data.</text>
</comment>
<evidence type="ECO:0000313" key="3">
    <source>
        <dbReference type="Proteomes" id="UP000316626"/>
    </source>
</evidence>
<dbReference type="OrthoDB" id="2970036at2"/>
<name>A0A544TJ95_9BACI</name>
<keyword evidence="3" id="KW-1185">Reference proteome</keyword>
<evidence type="ECO:0000313" key="2">
    <source>
        <dbReference type="EMBL" id="TQR17493.1"/>
    </source>
</evidence>
<accession>A0A544TJ95</accession>
<keyword evidence="1" id="KW-0812">Transmembrane</keyword>